<dbReference type="InterPro" id="IPR007581">
    <property type="entry name" value="Endonuclease-V"/>
</dbReference>
<feature type="binding site" evidence="7">
    <location>
        <position position="42"/>
    </location>
    <ligand>
        <name>Mg(2+)</name>
        <dbReference type="ChEBI" id="CHEBI:18420"/>
    </ligand>
</feature>
<name>A0A401H8G8_AERPX</name>
<protein>
    <recommendedName>
        <fullName evidence="7">Endonuclease V</fullName>
        <ecNumber evidence="7">3.1.21.7</ecNumber>
    </recommendedName>
    <alternativeName>
        <fullName evidence="7">Deoxyinosine 3'endonuclease</fullName>
    </alternativeName>
    <alternativeName>
        <fullName evidence="7">Deoxyribonuclease V</fullName>
        <shortName evidence="7">DNase V</shortName>
    </alternativeName>
</protein>
<keyword evidence="6 7" id="KW-0378">Hydrolase</keyword>
<keyword evidence="7" id="KW-0234">DNA repair</keyword>
<evidence type="ECO:0000256" key="3">
    <source>
        <dbReference type="ARBA" id="ARBA00022490"/>
    </source>
</evidence>
<evidence type="ECO:0000256" key="5">
    <source>
        <dbReference type="ARBA" id="ARBA00022759"/>
    </source>
</evidence>
<proteinExistence type="inferred from homology"/>
<dbReference type="PANTHER" id="PTHR28511:SF1">
    <property type="entry name" value="ENDONUCLEASE V"/>
    <property type="match status" value="1"/>
</dbReference>
<evidence type="ECO:0000256" key="1">
    <source>
        <dbReference type="ARBA" id="ARBA00001835"/>
    </source>
</evidence>
<dbReference type="CDD" id="cd06559">
    <property type="entry name" value="Endonuclease_V"/>
    <property type="match status" value="1"/>
</dbReference>
<keyword evidence="7" id="KW-0460">Magnesium</keyword>
<dbReference type="GO" id="GO:0003727">
    <property type="term" value="F:single-stranded RNA binding"/>
    <property type="evidence" value="ECO:0007669"/>
    <property type="project" value="TreeGrafter"/>
</dbReference>
<dbReference type="GO" id="GO:0043737">
    <property type="term" value="F:deoxyribonuclease V activity"/>
    <property type="evidence" value="ECO:0007669"/>
    <property type="project" value="UniProtKB-UniRule"/>
</dbReference>
<comment type="cofactor">
    <cofactor evidence="7">
        <name>Mg(2+)</name>
        <dbReference type="ChEBI" id="CHEBI:18420"/>
    </cofactor>
</comment>
<evidence type="ECO:0000256" key="4">
    <source>
        <dbReference type="ARBA" id="ARBA00022722"/>
    </source>
</evidence>
<comment type="similarity">
    <text evidence="7">Belongs to the endonuclease V family.</text>
</comment>
<dbReference type="PANTHER" id="PTHR28511">
    <property type="entry name" value="ENDONUCLEASE V"/>
    <property type="match status" value="1"/>
</dbReference>
<dbReference type="EC" id="3.1.21.7" evidence="7"/>
<comment type="catalytic activity">
    <reaction evidence="1 7">
        <text>Endonucleolytic cleavage at apurinic or apyrimidinic sites to products with a 5'-phosphate.</text>
        <dbReference type="EC" id="3.1.21.7"/>
    </reaction>
</comment>
<dbReference type="EMBL" id="BDMD01000019">
    <property type="protein sequence ID" value="GBF08745.1"/>
    <property type="molecule type" value="Genomic_DNA"/>
</dbReference>
<comment type="function">
    <text evidence="7">DNA repair enzyme involved in the repair of deaminated bases. Selectively cleaves double-stranded DNA at the second phosphodiester bond 3' to a deoxyinosine leaving behind the intact lesion on the nicked DNA.</text>
</comment>
<dbReference type="OrthoDB" id="7885at2157"/>
<dbReference type="GO" id="GO:0016891">
    <property type="term" value="F:RNA endonuclease activity producing 5'-phosphomonoesters, hydrolytic mechanism"/>
    <property type="evidence" value="ECO:0007669"/>
    <property type="project" value="TreeGrafter"/>
</dbReference>
<gene>
    <name evidence="7" type="primary">nfi</name>
    <name evidence="8" type="ORF">apy_04700</name>
</gene>
<dbReference type="Gene3D" id="3.30.2170.10">
    <property type="entry name" value="archaeoglobus fulgidus dsm 4304 superfamily"/>
    <property type="match status" value="1"/>
</dbReference>
<dbReference type="GO" id="GO:0006281">
    <property type="term" value="P:DNA repair"/>
    <property type="evidence" value="ECO:0007669"/>
    <property type="project" value="UniProtKB-UniRule"/>
</dbReference>
<dbReference type="Pfam" id="PF04493">
    <property type="entry name" value="Endonuclease_5"/>
    <property type="match status" value="1"/>
</dbReference>
<sequence>MNRREGRCAFSASKAARAQLLLRGKVRLEPLPTRPRTALGLDASYSARDGVGVGAAVLVSLETLEPVDCRVYISRVCIPYIPGLLAFRELAVMAPAAAALSAGADVVMVDGHGIAHPRRFGIASHVGVILERPSIGVAKKKLVGTLVEGPGGRYVVQDGERLAVVLGTRPREVYVSPGHRITLEEAASIARATIRPGGWMPEPTRLADVISKALKTIIGGQSLINSALASLCRVKLGPRLEELERPLRKAGLEVE</sequence>
<keyword evidence="4 7" id="KW-0540">Nuclease</keyword>
<dbReference type="GO" id="GO:0000287">
    <property type="term" value="F:magnesium ion binding"/>
    <property type="evidence" value="ECO:0007669"/>
    <property type="project" value="UniProtKB-UniRule"/>
</dbReference>
<keyword evidence="7" id="KW-0479">Metal-binding</keyword>
<dbReference type="HAMAP" id="MF_00801">
    <property type="entry name" value="Endonuclease_5"/>
    <property type="match status" value="1"/>
</dbReference>
<keyword evidence="7" id="KW-0227">DNA damage</keyword>
<dbReference type="Proteomes" id="UP000291213">
    <property type="component" value="Unassembled WGS sequence"/>
</dbReference>
<comment type="caution">
    <text evidence="8">The sequence shown here is derived from an EMBL/GenBank/DDBJ whole genome shotgun (WGS) entry which is preliminary data.</text>
</comment>
<evidence type="ECO:0000256" key="7">
    <source>
        <dbReference type="HAMAP-Rule" id="MF_00801"/>
    </source>
</evidence>
<keyword evidence="3 7" id="KW-0963">Cytoplasm</keyword>
<evidence type="ECO:0000313" key="8">
    <source>
        <dbReference type="EMBL" id="GBF08745.1"/>
    </source>
</evidence>
<dbReference type="GO" id="GO:0005737">
    <property type="term" value="C:cytoplasm"/>
    <property type="evidence" value="ECO:0007669"/>
    <property type="project" value="UniProtKB-SubCell"/>
</dbReference>
<organism evidence="8 9">
    <name type="scientific">Aeropyrum pernix</name>
    <dbReference type="NCBI Taxonomy" id="56636"/>
    <lineage>
        <taxon>Archaea</taxon>
        <taxon>Thermoproteota</taxon>
        <taxon>Thermoprotei</taxon>
        <taxon>Desulfurococcales</taxon>
        <taxon>Desulfurococcaceae</taxon>
        <taxon>Aeropyrum</taxon>
    </lineage>
</organism>
<evidence type="ECO:0000256" key="2">
    <source>
        <dbReference type="ARBA" id="ARBA00004496"/>
    </source>
</evidence>
<feature type="binding site" evidence="7">
    <location>
        <position position="110"/>
    </location>
    <ligand>
        <name>Mg(2+)</name>
        <dbReference type="ChEBI" id="CHEBI:18420"/>
    </ligand>
</feature>
<dbReference type="RefSeq" id="WP_131159789.1">
    <property type="nucleotide sequence ID" value="NZ_BDMD01000019.1"/>
</dbReference>
<dbReference type="AlphaFoldDB" id="A0A401H8G8"/>
<reference evidence="8 9" key="1">
    <citation type="submission" date="2017-02" db="EMBL/GenBank/DDBJ databases">
        <title>isolation and characterization of a novel temperate virus Aeropyrum globular virus 1 infecting hyperthermophilic archaeon Aeropyrum.</title>
        <authorList>
            <person name="Yumiya M."/>
            <person name="Yoshida T."/>
            <person name="Sako Y."/>
        </authorList>
    </citation>
    <scope>NUCLEOTIDE SEQUENCE [LARGE SCALE GENOMIC DNA]</scope>
    <source>
        <strain evidence="8 9">YK1-12-2013</strain>
    </source>
</reference>
<evidence type="ECO:0000313" key="9">
    <source>
        <dbReference type="Proteomes" id="UP000291213"/>
    </source>
</evidence>
<accession>A0A401H8G8</accession>
<feature type="site" description="Interaction with target DNA" evidence="7">
    <location>
        <position position="80"/>
    </location>
</feature>
<evidence type="ECO:0000256" key="6">
    <source>
        <dbReference type="ARBA" id="ARBA00022801"/>
    </source>
</evidence>
<keyword evidence="5 7" id="KW-0255">Endonuclease</keyword>
<comment type="subcellular location">
    <subcellularLocation>
        <location evidence="2 7">Cytoplasm</location>
    </subcellularLocation>
</comment>